<evidence type="ECO:0000256" key="1">
    <source>
        <dbReference type="SAM" id="MobiDB-lite"/>
    </source>
</evidence>
<evidence type="ECO:0000256" key="2">
    <source>
        <dbReference type="SAM" id="Phobius"/>
    </source>
</evidence>
<feature type="region of interest" description="Disordered" evidence="1">
    <location>
        <begin position="191"/>
        <end position="231"/>
    </location>
</feature>
<feature type="compositionally biased region" description="Pro residues" evidence="1">
    <location>
        <begin position="216"/>
        <end position="231"/>
    </location>
</feature>
<dbReference type="AlphaFoldDB" id="A0A834U1R5"/>
<organism evidence="3 4">
    <name type="scientific">Senna tora</name>
    <dbReference type="NCBI Taxonomy" id="362788"/>
    <lineage>
        <taxon>Eukaryota</taxon>
        <taxon>Viridiplantae</taxon>
        <taxon>Streptophyta</taxon>
        <taxon>Embryophyta</taxon>
        <taxon>Tracheophyta</taxon>
        <taxon>Spermatophyta</taxon>
        <taxon>Magnoliopsida</taxon>
        <taxon>eudicotyledons</taxon>
        <taxon>Gunneridae</taxon>
        <taxon>Pentapetalae</taxon>
        <taxon>rosids</taxon>
        <taxon>fabids</taxon>
        <taxon>Fabales</taxon>
        <taxon>Fabaceae</taxon>
        <taxon>Caesalpinioideae</taxon>
        <taxon>Cassia clade</taxon>
        <taxon>Senna</taxon>
    </lineage>
</organism>
<dbReference type="PANTHER" id="PTHR36801">
    <property type="entry name" value="OS06G0150200 PROTEIN"/>
    <property type="match status" value="1"/>
</dbReference>
<keyword evidence="4" id="KW-1185">Reference proteome</keyword>
<keyword evidence="2 3" id="KW-0812">Transmembrane</keyword>
<reference evidence="3" key="1">
    <citation type="submission" date="2020-09" db="EMBL/GenBank/DDBJ databases">
        <title>Genome-Enabled Discovery of Anthraquinone Biosynthesis in Senna tora.</title>
        <authorList>
            <person name="Kang S.-H."/>
            <person name="Pandey R.P."/>
            <person name="Lee C.-M."/>
            <person name="Sim J.-S."/>
            <person name="Jeong J.-T."/>
            <person name="Choi B.-S."/>
            <person name="Jung M."/>
            <person name="Ginzburg D."/>
            <person name="Zhao K."/>
            <person name="Won S.Y."/>
            <person name="Oh T.-J."/>
            <person name="Yu Y."/>
            <person name="Kim N.-H."/>
            <person name="Lee O.R."/>
            <person name="Lee T.-H."/>
            <person name="Bashyal P."/>
            <person name="Kim T.-S."/>
            <person name="Lee W.-H."/>
            <person name="Kawkins C."/>
            <person name="Kim C.-K."/>
            <person name="Kim J.S."/>
            <person name="Ahn B.O."/>
            <person name="Rhee S.Y."/>
            <person name="Sohng J.K."/>
        </authorList>
    </citation>
    <scope>NUCLEOTIDE SEQUENCE</scope>
    <source>
        <tissue evidence="3">Leaf</tissue>
    </source>
</reference>
<evidence type="ECO:0000313" key="4">
    <source>
        <dbReference type="Proteomes" id="UP000634136"/>
    </source>
</evidence>
<feature type="compositionally biased region" description="Basic and acidic residues" evidence="1">
    <location>
        <begin position="59"/>
        <end position="71"/>
    </location>
</feature>
<dbReference type="PANTHER" id="PTHR36801:SF3">
    <property type="entry name" value="OS06G0150300 PROTEIN"/>
    <property type="match status" value="1"/>
</dbReference>
<name>A0A834U1R5_9FABA</name>
<dbReference type="OrthoDB" id="1703859at2759"/>
<protein>
    <submittedName>
        <fullName evidence="3">Putative transmembrane protein</fullName>
    </submittedName>
</protein>
<dbReference type="EMBL" id="JAAIUW010000005">
    <property type="protein sequence ID" value="KAF7830455.1"/>
    <property type="molecule type" value="Genomic_DNA"/>
</dbReference>
<feature type="region of interest" description="Disordered" evidence="1">
    <location>
        <begin position="50"/>
        <end position="91"/>
    </location>
</feature>
<keyword evidence="2" id="KW-1133">Transmembrane helix</keyword>
<sequence length="231" mass="25238">MGRRIPDDNLPLILHIHPVLYLWLVGAGVAASIAIITSLCSVLFWKKPSASISDTSSPEESKKELDADSSKEGITLTSPPDPPTEDAEGVTTKELPLPPAMLQPKEPHVPPINMKRAASERGMSFNLSIKLPRTLSVARHQKEEMIKKKKGGKTEEVWMKTIILGEKCQVPADEEDAVIYEGKGKKVSAYHPKTRSTMSSSQINFVDADDNSLHAPSPPPPPPPSQQKPDQ</sequence>
<keyword evidence="2" id="KW-0472">Membrane</keyword>
<evidence type="ECO:0000313" key="3">
    <source>
        <dbReference type="EMBL" id="KAF7830455.1"/>
    </source>
</evidence>
<accession>A0A834U1R5</accession>
<comment type="caution">
    <text evidence="3">The sequence shown here is derived from an EMBL/GenBank/DDBJ whole genome shotgun (WGS) entry which is preliminary data.</text>
</comment>
<gene>
    <name evidence="3" type="ORF">G2W53_012788</name>
</gene>
<feature type="transmembrane region" description="Helical" evidence="2">
    <location>
        <begin position="20"/>
        <end position="45"/>
    </location>
</feature>
<dbReference type="Proteomes" id="UP000634136">
    <property type="component" value="Unassembled WGS sequence"/>
</dbReference>
<proteinExistence type="predicted"/>
<feature type="compositionally biased region" description="Polar residues" evidence="1">
    <location>
        <begin position="195"/>
        <end position="204"/>
    </location>
</feature>